<name>A0A5B0KU59_9PROT</name>
<evidence type="ECO:0000313" key="1">
    <source>
        <dbReference type="EMBL" id="KAA1056257.1"/>
    </source>
</evidence>
<organism evidence="1 2">
    <name type="scientific">Azospirillum argentinense</name>
    <dbReference type="NCBI Taxonomy" id="2970906"/>
    <lineage>
        <taxon>Bacteria</taxon>
        <taxon>Pseudomonadati</taxon>
        <taxon>Pseudomonadota</taxon>
        <taxon>Alphaproteobacteria</taxon>
        <taxon>Rhodospirillales</taxon>
        <taxon>Azospirillaceae</taxon>
        <taxon>Azospirillum</taxon>
    </lineage>
</organism>
<gene>
    <name evidence="1" type="ORF">FH063_004405</name>
</gene>
<dbReference type="EMBL" id="VEWN01000004">
    <property type="protein sequence ID" value="KAA1056257.1"/>
    <property type="molecule type" value="Genomic_DNA"/>
</dbReference>
<accession>A0A5B0KU59</accession>
<dbReference type="Proteomes" id="UP000325333">
    <property type="component" value="Unassembled WGS sequence"/>
</dbReference>
<reference evidence="1 2" key="1">
    <citation type="submission" date="2019-07" db="EMBL/GenBank/DDBJ databases">
        <title>Genome sequencing of the stress-tolerant strain Azospirillum brasilense Az19.</title>
        <authorList>
            <person name="Maroniche G.A."/>
            <person name="Garcia J.E."/>
            <person name="Pagnussat L."/>
            <person name="Amenta M."/>
            <person name="Creus C.M."/>
        </authorList>
    </citation>
    <scope>NUCLEOTIDE SEQUENCE [LARGE SCALE GENOMIC DNA]</scope>
    <source>
        <strain evidence="1 2">Az19</strain>
    </source>
</reference>
<sequence>MCIPVSLTFRRLSRGVAMVLPASGVPVLRDCGKILYLNDFIAVERLSQKRQRTDVSASQQGASVTA</sequence>
<comment type="caution">
    <text evidence="1">The sequence shown here is derived from an EMBL/GenBank/DDBJ whole genome shotgun (WGS) entry which is preliminary data.</text>
</comment>
<dbReference type="AlphaFoldDB" id="A0A5B0KU59"/>
<proteinExistence type="predicted"/>
<evidence type="ECO:0000313" key="2">
    <source>
        <dbReference type="Proteomes" id="UP000325333"/>
    </source>
</evidence>
<protein>
    <submittedName>
        <fullName evidence="1">Uncharacterized protein</fullName>
    </submittedName>
</protein>